<accession>A0A2B7Y5I2</accession>
<dbReference type="EMBL" id="PDNB01000018">
    <property type="protein sequence ID" value="PGH16273.1"/>
    <property type="molecule type" value="Genomic_DNA"/>
</dbReference>
<dbReference type="Proteomes" id="UP000223968">
    <property type="component" value="Unassembled WGS sequence"/>
</dbReference>
<name>A0A2B7Y5I2_9EURO</name>
<evidence type="ECO:0000259" key="1">
    <source>
        <dbReference type="Pfam" id="PF07985"/>
    </source>
</evidence>
<dbReference type="AlphaFoldDB" id="A0A2B7Y5I2"/>
<evidence type="ECO:0000313" key="2">
    <source>
        <dbReference type="EMBL" id="PGH16273.1"/>
    </source>
</evidence>
<protein>
    <recommendedName>
        <fullName evidence="1">SRR1-like domain-containing protein</fullName>
    </recommendedName>
</protein>
<dbReference type="STRING" id="1447875.A0A2B7Y5I2"/>
<keyword evidence="3" id="KW-1185">Reference proteome</keyword>
<dbReference type="PANTHER" id="PTHR42080:SF1">
    <property type="entry name" value="SRR1-LIKE DOMAIN-CONTAINING PROTEIN"/>
    <property type="match status" value="1"/>
</dbReference>
<dbReference type="Pfam" id="PF07985">
    <property type="entry name" value="SRR1"/>
    <property type="match status" value="1"/>
</dbReference>
<comment type="caution">
    <text evidence="2">The sequence shown here is derived from an EMBL/GenBank/DDBJ whole genome shotgun (WGS) entry which is preliminary data.</text>
</comment>
<feature type="domain" description="SRR1-like" evidence="1">
    <location>
        <begin position="95"/>
        <end position="263"/>
    </location>
</feature>
<sequence>MMMYQPKPRRKGKPRQQKRIQVHDEEGWTHITTNRRTTANELRLPPVEDVLAPAEAPDGLSFKRLKKQLEWHKKCWEESQSWQTMRRAMENGTAADASRIIDNCVCVGLGSPSGFIRGGLVDRRAVSLYQLAALATVLEYFAHEDTPLEPIKACYAQDPVFNKLDRQLLESIGVSVVEDPEAFALINERTFLYSPGAERTHLLDMLPSNPALFFGGPLDGETLARLPDDGEDPLTKFTDTRRSILLPSFEPNIPAFWKTSLFWRHENT</sequence>
<dbReference type="OrthoDB" id="5318346at2759"/>
<gene>
    <name evidence="2" type="ORF">AJ79_01812</name>
</gene>
<evidence type="ECO:0000313" key="3">
    <source>
        <dbReference type="Proteomes" id="UP000223968"/>
    </source>
</evidence>
<reference evidence="2 3" key="1">
    <citation type="submission" date="2017-10" db="EMBL/GenBank/DDBJ databases">
        <title>Comparative genomics in systemic dimorphic fungi from Ajellomycetaceae.</title>
        <authorList>
            <person name="Munoz J.F."/>
            <person name="Mcewen J.G."/>
            <person name="Clay O.K."/>
            <person name="Cuomo C.A."/>
        </authorList>
    </citation>
    <scope>NUCLEOTIDE SEQUENCE [LARGE SCALE GENOMIC DNA]</scope>
    <source>
        <strain evidence="2 3">UAMH5409</strain>
    </source>
</reference>
<organism evidence="2 3">
    <name type="scientific">Helicocarpus griseus UAMH5409</name>
    <dbReference type="NCBI Taxonomy" id="1447875"/>
    <lineage>
        <taxon>Eukaryota</taxon>
        <taxon>Fungi</taxon>
        <taxon>Dikarya</taxon>
        <taxon>Ascomycota</taxon>
        <taxon>Pezizomycotina</taxon>
        <taxon>Eurotiomycetes</taxon>
        <taxon>Eurotiomycetidae</taxon>
        <taxon>Onygenales</taxon>
        <taxon>Ajellomycetaceae</taxon>
        <taxon>Helicocarpus</taxon>
    </lineage>
</organism>
<dbReference type="InterPro" id="IPR012942">
    <property type="entry name" value="SRR1-like"/>
</dbReference>
<dbReference type="PANTHER" id="PTHR42080">
    <property type="entry name" value="SRR1 DOMAIN-CONTAINING PROTEIN"/>
    <property type="match status" value="1"/>
</dbReference>
<proteinExistence type="predicted"/>